<dbReference type="Proteomes" id="UP001155010">
    <property type="component" value="Unassembled WGS sequence"/>
</dbReference>
<evidence type="ECO:0000313" key="1">
    <source>
        <dbReference type="EMBL" id="MCS3953318.1"/>
    </source>
</evidence>
<accession>A0A9X2UBH4</accession>
<reference evidence="1" key="1">
    <citation type="submission" date="2022-08" db="EMBL/GenBank/DDBJ databases">
        <title>Genomic Encyclopedia of Type Strains, Phase V (KMG-V): Genome sequencing to study the core and pangenomes of soil and plant-associated prokaryotes.</title>
        <authorList>
            <person name="Whitman W."/>
        </authorList>
    </citation>
    <scope>NUCLEOTIDE SEQUENCE</scope>
    <source>
        <strain evidence="1">SP2017</strain>
    </source>
</reference>
<organism evidence="1 2">
    <name type="scientific">Salinibacter ruber</name>
    <dbReference type="NCBI Taxonomy" id="146919"/>
    <lineage>
        <taxon>Bacteria</taxon>
        <taxon>Pseudomonadati</taxon>
        <taxon>Rhodothermota</taxon>
        <taxon>Rhodothermia</taxon>
        <taxon>Rhodothermales</taxon>
        <taxon>Salinibacteraceae</taxon>
        <taxon>Salinibacter</taxon>
    </lineage>
</organism>
<dbReference type="RefSeq" id="WP_259088097.1">
    <property type="nucleotide sequence ID" value="NZ_JANTZP010000014.1"/>
</dbReference>
<name>A0A9X2UBH4_9BACT</name>
<gene>
    <name evidence="1" type="ORF">GGP83_003293</name>
</gene>
<dbReference type="EMBL" id="JANUBB010000021">
    <property type="protein sequence ID" value="MCS3953318.1"/>
    <property type="molecule type" value="Genomic_DNA"/>
</dbReference>
<protein>
    <submittedName>
        <fullName evidence="1">Uncharacterized protein</fullName>
    </submittedName>
</protein>
<sequence length="62" mass="6984">MLSDAYIASGLHLEDPTLVSIGVSRFSIPPTLVPHQLGKVLWERLCTCRLLYLRRTAANHRP</sequence>
<evidence type="ECO:0000313" key="2">
    <source>
        <dbReference type="Proteomes" id="UP001155010"/>
    </source>
</evidence>
<comment type="caution">
    <text evidence="1">The sequence shown here is derived from an EMBL/GenBank/DDBJ whole genome shotgun (WGS) entry which is preliminary data.</text>
</comment>
<dbReference type="AlphaFoldDB" id="A0A9X2UBH4"/>
<proteinExistence type="predicted"/>